<dbReference type="AlphaFoldDB" id="A0A1M4TMT6"/>
<dbReference type="OrthoDB" id="1271679at2"/>
<keyword evidence="2" id="KW-1185">Reference proteome</keyword>
<gene>
    <name evidence="1" type="ORF">SAMN05443633_101275</name>
</gene>
<evidence type="ECO:0000313" key="2">
    <source>
        <dbReference type="Proteomes" id="UP000184518"/>
    </source>
</evidence>
<reference evidence="2" key="1">
    <citation type="submission" date="2016-11" db="EMBL/GenBank/DDBJ databases">
        <authorList>
            <person name="Varghese N."/>
            <person name="Submissions S."/>
        </authorList>
    </citation>
    <scope>NUCLEOTIDE SEQUENCE [LARGE SCALE GENOMIC DNA]</scope>
    <source>
        <strain evidence="2">DSM 27619</strain>
    </source>
</reference>
<proteinExistence type="predicted"/>
<sequence>MASKTDLRENLSLPIFENTNETELFQNQVLRPILKLQNDIYILIFKDYAFRKTSDFDSLTTVQKFDFIDQSLQKDNALRNTLIGITIGMLILEEIKTYLSDSKSYNKRIIAMLSQRIKSQIK</sequence>
<name>A0A1M4TMT6_9FLAO</name>
<dbReference type="STRING" id="1416778.SAMN05443633_101275"/>
<accession>A0A1M4TMT6</accession>
<evidence type="ECO:0008006" key="3">
    <source>
        <dbReference type="Google" id="ProtNLM"/>
    </source>
</evidence>
<evidence type="ECO:0000313" key="1">
    <source>
        <dbReference type="EMBL" id="SHE45684.1"/>
    </source>
</evidence>
<organism evidence="1 2">
    <name type="scientific">Chryseobacterium arachidis</name>
    <dbReference type="NCBI Taxonomy" id="1416778"/>
    <lineage>
        <taxon>Bacteria</taxon>
        <taxon>Pseudomonadati</taxon>
        <taxon>Bacteroidota</taxon>
        <taxon>Flavobacteriia</taxon>
        <taxon>Flavobacteriales</taxon>
        <taxon>Weeksellaceae</taxon>
        <taxon>Chryseobacterium group</taxon>
        <taxon>Chryseobacterium</taxon>
    </lineage>
</organism>
<dbReference type="EMBL" id="FQUT01000001">
    <property type="protein sequence ID" value="SHE45684.1"/>
    <property type="molecule type" value="Genomic_DNA"/>
</dbReference>
<dbReference type="Proteomes" id="UP000184518">
    <property type="component" value="Unassembled WGS sequence"/>
</dbReference>
<dbReference type="RefSeq" id="WP_072952826.1">
    <property type="nucleotide sequence ID" value="NZ_FQUT01000001.1"/>
</dbReference>
<protein>
    <recommendedName>
        <fullName evidence="3">Glyoxalase</fullName>
    </recommendedName>
</protein>